<dbReference type="WBParaSite" id="nRc.2.0.1.t08816-RA">
    <property type="protein sequence ID" value="nRc.2.0.1.t08816-RA"/>
    <property type="gene ID" value="nRc.2.0.1.g08816"/>
</dbReference>
<evidence type="ECO:0000313" key="2">
    <source>
        <dbReference type="Proteomes" id="UP000887565"/>
    </source>
</evidence>
<organism evidence="2 3">
    <name type="scientific">Romanomermis culicivorax</name>
    <name type="common">Nematode worm</name>
    <dbReference type="NCBI Taxonomy" id="13658"/>
    <lineage>
        <taxon>Eukaryota</taxon>
        <taxon>Metazoa</taxon>
        <taxon>Ecdysozoa</taxon>
        <taxon>Nematoda</taxon>
        <taxon>Enoplea</taxon>
        <taxon>Dorylaimia</taxon>
        <taxon>Mermithida</taxon>
        <taxon>Mermithoidea</taxon>
        <taxon>Mermithidae</taxon>
        <taxon>Romanomermis</taxon>
    </lineage>
</organism>
<feature type="region of interest" description="Disordered" evidence="1">
    <location>
        <begin position="1"/>
        <end position="27"/>
    </location>
</feature>
<dbReference type="AlphaFoldDB" id="A0A915I4Y3"/>
<accession>A0A915I4Y3</accession>
<keyword evidence="2" id="KW-1185">Reference proteome</keyword>
<dbReference type="Proteomes" id="UP000887565">
    <property type="component" value="Unplaced"/>
</dbReference>
<proteinExistence type="predicted"/>
<protein>
    <submittedName>
        <fullName evidence="3">Uncharacterized protein</fullName>
    </submittedName>
</protein>
<sequence>MQNQIIAQQQKITDSETDQQFRDNPPLPESVKLEILRRTTDPDVHHFMENRASYDDAKQIILSFLASPGTLKYVPGKENTFADFLSRKYEVDQTEDNN</sequence>
<evidence type="ECO:0000256" key="1">
    <source>
        <dbReference type="SAM" id="MobiDB-lite"/>
    </source>
</evidence>
<reference evidence="3" key="1">
    <citation type="submission" date="2022-11" db="UniProtKB">
        <authorList>
            <consortium name="WormBaseParasite"/>
        </authorList>
    </citation>
    <scope>IDENTIFICATION</scope>
</reference>
<evidence type="ECO:0000313" key="3">
    <source>
        <dbReference type="WBParaSite" id="nRc.2.0.1.t08816-RA"/>
    </source>
</evidence>
<name>A0A915I4Y3_ROMCU</name>
<feature type="compositionally biased region" description="Polar residues" evidence="1">
    <location>
        <begin position="1"/>
        <end position="12"/>
    </location>
</feature>